<keyword evidence="4" id="KW-1185">Reference proteome</keyword>
<name>A0A9P7YZU9_9HELO</name>
<dbReference type="Proteomes" id="UP000887226">
    <property type="component" value="Unassembled WGS sequence"/>
</dbReference>
<feature type="compositionally biased region" description="Polar residues" evidence="1">
    <location>
        <begin position="226"/>
        <end position="236"/>
    </location>
</feature>
<sequence>MSKKTQYTVITPLSVGISRETVLSTLHDHLDMIDLNPTHEERHITKPPREATPEEYHCQWYEITDKISYLPGIKGKVSFKACFHDLTNGVQIHVYAPAGLDIKEKWTLGGNLPGKAVQPPEIGIGAPVSGLYLREDVEIKCNFLMTKFVKNQLKDALATLVARLMVKANLQEALAANNRLAQGAHDDQYAPQPGISELSSPQSHYSSPPASPPTFPGMPLSPPISPNQSMSLMSQNHRPEWAQGAPSPGLEYKRPNRSSSASLPPIPNYNPARYSHAPANGAMEMSADSHYAQQHQQWQNQQQSQHGHGPPHGYAELQ</sequence>
<dbReference type="OrthoDB" id="3246050at2759"/>
<dbReference type="InterPro" id="IPR055481">
    <property type="entry name" value="DUF7053"/>
</dbReference>
<dbReference type="EMBL" id="MU254095">
    <property type="protein sequence ID" value="KAG9242255.1"/>
    <property type="molecule type" value="Genomic_DNA"/>
</dbReference>
<gene>
    <name evidence="3" type="ORF">BJ878DRAFT_180453</name>
</gene>
<feature type="compositionally biased region" description="Pro residues" evidence="1">
    <location>
        <begin position="209"/>
        <end position="225"/>
    </location>
</feature>
<feature type="compositionally biased region" description="Low complexity" evidence="1">
    <location>
        <begin position="293"/>
        <end position="318"/>
    </location>
</feature>
<feature type="domain" description="DUF7053" evidence="2">
    <location>
        <begin position="2"/>
        <end position="169"/>
    </location>
</feature>
<dbReference type="PANTHER" id="PTHR38117">
    <property type="entry name" value="NACHT AND WD40 DOMAIN PROTEIN"/>
    <property type="match status" value="1"/>
</dbReference>
<reference evidence="3" key="1">
    <citation type="journal article" date="2021" name="IMA Fungus">
        <title>Genomic characterization of three marine fungi, including Emericellopsis atlantica sp. nov. with signatures of a generalist lifestyle and marine biomass degradation.</title>
        <authorList>
            <person name="Hagestad O.C."/>
            <person name="Hou L."/>
            <person name="Andersen J.H."/>
            <person name="Hansen E.H."/>
            <person name="Altermark B."/>
            <person name="Li C."/>
            <person name="Kuhnert E."/>
            <person name="Cox R.J."/>
            <person name="Crous P.W."/>
            <person name="Spatafora J.W."/>
            <person name="Lail K."/>
            <person name="Amirebrahimi M."/>
            <person name="Lipzen A."/>
            <person name="Pangilinan J."/>
            <person name="Andreopoulos W."/>
            <person name="Hayes R.D."/>
            <person name="Ng V."/>
            <person name="Grigoriev I.V."/>
            <person name="Jackson S.A."/>
            <person name="Sutton T.D.S."/>
            <person name="Dobson A.D.W."/>
            <person name="Rama T."/>
        </authorList>
    </citation>
    <scope>NUCLEOTIDE SEQUENCE</scope>
    <source>
        <strain evidence="3">TRa3180A</strain>
    </source>
</reference>
<organism evidence="3 4">
    <name type="scientific">Calycina marina</name>
    <dbReference type="NCBI Taxonomy" id="1763456"/>
    <lineage>
        <taxon>Eukaryota</taxon>
        <taxon>Fungi</taxon>
        <taxon>Dikarya</taxon>
        <taxon>Ascomycota</taxon>
        <taxon>Pezizomycotina</taxon>
        <taxon>Leotiomycetes</taxon>
        <taxon>Helotiales</taxon>
        <taxon>Pezizellaceae</taxon>
        <taxon>Calycina</taxon>
    </lineage>
</organism>
<protein>
    <recommendedName>
        <fullName evidence="2">DUF7053 domain-containing protein</fullName>
    </recommendedName>
</protein>
<evidence type="ECO:0000259" key="2">
    <source>
        <dbReference type="Pfam" id="PF23155"/>
    </source>
</evidence>
<feature type="region of interest" description="Disordered" evidence="1">
    <location>
        <begin position="185"/>
        <end position="318"/>
    </location>
</feature>
<dbReference type="Pfam" id="PF23155">
    <property type="entry name" value="DUF7053"/>
    <property type="match status" value="1"/>
</dbReference>
<comment type="caution">
    <text evidence="3">The sequence shown here is derived from an EMBL/GenBank/DDBJ whole genome shotgun (WGS) entry which is preliminary data.</text>
</comment>
<proteinExistence type="predicted"/>
<evidence type="ECO:0000256" key="1">
    <source>
        <dbReference type="SAM" id="MobiDB-lite"/>
    </source>
</evidence>
<accession>A0A9P7YZU9</accession>
<dbReference type="AlphaFoldDB" id="A0A9P7YZU9"/>
<evidence type="ECO:0000313" key="4">
    <source>
        <dbReference type="Proteomes" id="UP000887226"/>
    </source>
</evidence>
<feature type="compositionally biased region" description="Polar residues" evidence="1">
    <location>
        <begin position="197"/>
        <end position="208"/>
    </location>
</feature>
<evidence type="ECO:0000313" key="3">
    <source>
        <dbReference type="EMBL" id="KAG9242255.1"/>
    </source>
</evidence>
<dbReference type="PANTHER" id="PTHR38117:SF2">
    <property type="entry name" value="NACHT AND WD40 DOMAIN PROTEIN"/>
    <property type="match status" value="1"/>
</dbReference>